<dbReference type="Gene3D" id="2.40.10.10">
    <property type="entry name" value="Trypsin-like serine proteases"/>
    <property type="match status" value="2"/>
</dbReference>
<proteinExistence type="inferred from homology"/>
<evidence type="ECO:0000313" key="12">
    <source>
        <dbReference type="EMBL" id="CAB3380270.1"/>
    </source>
</evidence>
<dbReference type="SUPFAM" id="SSF50494">
    <property type="entry name" value="Trypsin-like serine proteases"/>
    <property type="match status" value="1"/>
</dbReference>
<dbReference type="AlphaFoldDB" id="A0A8S1DI01"/>
<comment type="caution">
    <text evidence="12">The sequence shown here is derived from an EMBL/GenBank/DDBJ whole genome shotgun (WGS) entry which is preliminary data.</text>
</comment>
<dbReference type="Pfam" id="PF12032">
    <property type="entry name" value="CLIP"/>
    <property type="match status" value="1"/>
</dbReference>
<dbReference type="PRINTS" id="PR00722">
    <property type="entry name" value="CHYMOTRYPSIN"/>
</dbReference>
<dbReference type="InterPro" id="IPR043504">
    <property type="entry name" value="Peptidase_S1_PA_chymotrypsin"/>
</dbReference>
<dbReference type="SMART" id="SM00680">
    <property type="entry name" value="CLIP"/>
    <property type="match status" value="1"/>
</dbReference>
<protein>
    <recommendedName>
        <fullName evidence="9">CLIP domain-containing serine protease</fullName>
        <ecNumber evidence="8">3.4.21.-</ecNumber>
    </recommendedName>
</protein>
<feature type="domain" description="Clip" evidence="11">
    <location>
        <begin position="29"/>
        <end position="84"/>
    </location>
</feature>
<dbReference type="InterPro" id="IPR018114">
    <property type="entry name" value="TRYPSIN_HIS"/>
</dbReference>
<dbReference type="InterPro" id="IPR038565">
    <property type="entry name" value="CLIP_sf"/>
</dbReference>
<feature type="chain" id="PRO_5035960265" description="CLIP domain-containing serine protease" evidence="9">
    <location>
        <begin position="20"/>
        <end position="385"/>
    </location>
</feature>
<dbReference type="FunFam" id="2.40.10.10:FF:000028">
    <property type="entry name" value="Serine protease easter"/>
    <property type="match status" value="1"/>
</dbReference>
<evidence type="ECO:0000256" key="9">
    <source>
        <dbReference type="RuleBase" id="RU366078"/>
    </source>
</evidence>
<evidence type="ECO:0000256" key="6">
    <source>
        <dbReference type="ARBA" id="ARBA00023180"/>
    </source>
</evidence>
<dbReference type="SMART" id="SM00020">
    <property type="entry name" value="Tryp_SPc"/>
    <property type="match status" value="1"/>
</dbReference>
<comment type="similarity">
    <text evidence="7 9">Belongs to the peptidase S1 family. CLIP subfamily.</text>
</comment>
<keyword evidence="4 8" id="KW-0720">Serine protease</keyword>
<dbReference type="EC" id="3.4.21.-" evidence="8"/>
<evidence type="ECO:0000256" key="4">
    <source>
        <dbReference type="ARBA" id="ARBA00022825"/>
    </source>
</evidence>
<comment type="domain">
    <text evidence="9">The clip domain consists of 35-55 residues which are 'knitted' together usually by 3 conserved disulfide bonds forming a clip-like compact structure.</text>
</comment>
<dbReference type="Pfam" id="PF00089">
    <property type="entry name" value="Trypsin"/>
    <property type="match status" value="1"/>
</dbReference>
<keyword evidence="3 8" id="KW-0378">Hydrolase</keyword>
<dbReference type="GO" id="GO:0005576">
    <property type="term" value="C:extracellular region"/>
    <property type="evidence" value="ECO:0007669"/>
    <property type="project" value="UniProtKB-SubCell"/>
</dbReference>
<keyword evidence="5" id="KW-1015">Disulfide bond</keyword>
<keyword evidence="13" id="KW-1185">Reference proteome</keyword>
<dbReference type="InterPro" id="IPR001314">
    <property type="entry name" value="Peptidase_S1A"/>
</dbReference>
<dbReference type="GO" id="GO:0006508">
    <property type="term" value="P:proteolysis"/>
    <property type="evidence" value="ECO:0007669"/>
    <property type="project" value="UniProtKB-KW"/>
</dbReference>
<keyword evidence="2 9" id="KW-0732">Signal</keyword>
<evidence type="ECO:0000256" key="5">
    <source>
        <dbReference type="ARBA" id="ARBA00023157"/>
    </source>
</evidence>
<evidence type="ECO:0000256" key="1">
    <source>
        <dbReference type="ARBA" id="ARBA00022670"/>
    </source>
</evidence>
<comment type="subcellular location">
    <subcellularLocation>
        <location evidence="9">Secreted</location>
    </subcellularLocation>
</comment>
<dbReference type="Gene3D" id="3.30.1640.30">
    <property type="match status" value="1"/>
</dbReference>
<dbReference type="PROSITE" id="PS51888">
    <property type="entry name" value="CLIP"/>
    <property type="match status" value="1"/>
</dbReference>
<dbReference type="OrthoDB" id="9028152at2759"/>
<dbReference type="InterPro" id="IPR009003">
    <property type="entry name" value="Peptidase_S1_PA"/>
</dbReference>
<organism evidence="12 13">
    <name type="scientific">Cloeon dipterum</name>
    <dbReference type="NCBI Taxonomy" id="197152"/>
    <lineage>
        <taxon>Eukaryota</taxon>
        <taxon>Metazoa</taxon>
        <taxon>Ecdysozoa</taxon>
        <taxon>Arthropoda</taxon>
        <taxon>Hexapoda</taxon>
        <taxon>Insecta</taxon>
        <taxon>Pterygota</taxon>
        <taxon>Palaeoptera</taxon>
        <taxon>Ephemeroptera</taxon>
        <taxon>Pisciforma</taxon>
        <taxon>Baetidae</taxon>
        <taxon>Cloeon</taxon>
    </lineage>
</organism>
<dbReference type="InterPro" id="IPR001254">
    <property type="entry name" value="Trypsin_dom"/>
</dbReference>
<evidence type="ECO:0000313" key="13">
    <source>
        <dbReference type="Proteomes" id="UP000494165"/>
    </source>
</evidence>
<dbReference type="PROSITE" id="PS00135">
    <property type="entry name" value="TRYPSIN_SER"/>
    <property type="match status" value="1"/>
</dbReference>
<dbReference type="PROSITE" id="PS00134">
    <property type="entry name" value="TRYPSIN_HIS"/>
    <property type="match status" value="1"/>
</dbReference>
<dbReference type="Proteomes" id="UP000494165">
    <property type="component" value="Unassembled WGS sequence"/>
</dbReference>
<feature type="signal peptide" evidence="9">
    <location>
        <begin position="1"/>
        <end position="19"/>
    </location>
</feature>
<dbReference type="InterPro" id="IPR022700">
    <property type="entry name" value="CLIP"/>
</dbReference>
<name>A0A8S1DI01_9INSE</name>
<keyword evidence="9" id="KW-0964">Secreted</keyword>
<dbReference type="EMBL" id="CADEPI010000204">
    <property type="protein sequence ID" value="CAB3380270.1"/>
    <property type="molecule type" value="Genomic_DNA"/>
</dbReference>
<reference evidence="12 13" key="1">
    <citation type="submission" date="2020-04" db="EMBL/GenBank/DDBJ databases">
        <authorList>
            <person name="Alioto T."/>
            <person name="Alioto T."/>
            <person name="Gomez Garrido J."/>
        </authorList>
    </citation>
    <scope>NUCLEOTIDE SEQUENCE [LARGE SCALE GENOMIC DNA]</scope>
</reference>
<evidence type="ECO:0000256" key="8">
    <source>
        <dbReference type="RuleBase" id="RU363034"/>
    </source>
</evidence>
<keyword evidence="6" id="KW-0325">Glycoprotein</keyword>
<dbReference type="FunFam" id="2.40.10.10:FF:000002">
    <property type="entry name" value="Transmembrane protease serine"/>
    <property type="match status" value="1"/>
</dbReference>
<feature type="domain" description="Peptidase S1" evidence="10">
    <location>
        <begin position="129"/>
        <end position="384"/>
    </location>
</feature>
<evidence type="ECO:0000256" key="7">
    <source>
        <dbReference type="ARBA" id="ARBA00024195"/>
    </source>
</evidence>
<dbReference type="InterPro" id="IPR033116">
    <property type="entry name" value="TRYPSIN_SER"/>
</dbReference>
<dbReference type="InterPro" id="IPR051487">
    <property type="entry name" value="Ser/Thr_Proteases_Immune/Dev"/>
</dbReference>
<sequence length="385" mass="41712">MYTSKLVVLFATAAAFTFAQRYDLNEGSECLSPDNKPGVCVFLRQCPSLLHHVQQARLPGGKNSVQLLQKSLCRFYGRDPVVCCVDNESRGAGSPNENDQSSEAKTGILAHKNINLLPKDCGGIFQRNILGGKMAGLEEYPWLAALVYRTISGQEVKCGGALINERYVLTAAHCILVPFGNKLVSVRLGEHNLVTEKDCYKDAQGVEVCADPSLMVSVESVKTHEKYGGVDRFNDIGLVRLEKRVTFTDYIKPVCLPLSDTLLKSTLAGSIHKIAGWGRTENSSSSDVKLAVDLAVLANEKCAALYRVLYPSLKLDSSQLCAGGEKGKDSCSGDSGGPLVLALKGKWFVTGVVSYGPENCGTQNLPGIYTRVTSFLPWILDNLEP</sequence>
<dbReference type="CDD" id="cd00190">
    <property type="entry name" value="Tryp_SPc"/>
    <property type="match status" value="1"/>
</dbReference>
<evidence type="ECO:0000259" key="11">
    <source>
        <dbReference type="PROSITE" id="PS51888"/>
    </source>
</evidence>
<evidence type="ECO:0000259" key="10">
    <source>
        <dbReference type="PROSITE" id="PS50240"/>
    </source>
</evidence>
<gene>
    <name evidence="12" type="ORF">CLODIP_2_CD07389</name>
</gene>
<dbReference type="PANTHER" id="PTHR24256">
    <property type="entry name" value="TRYPTASE-RELATED"/>
    <property type="match status" value="1"/>
</dbReference>
<accession>A0A8S1DI01</accession>
<keyword evidence="1 8" id="KW-0645">Protease</keyword>
<evidence type="ECO:0000256" key="2">
    <source>
        <dbReference type="ARBA" id="ARBA00022729"/>
    </source>
</evidence>
<dbReference type="PROSITE" id="PS50240">
    <property type="entry name" value="TRYPSIN_DOM"/>
    <property type="match status" value="1"/>
</dbReference>
<evidence type="ECO:0000256" key="3">
    <source>
        <dbReference type="ARBA" id="ARBA00022801"/>
    </source>
</evidence>
<dbReference type="GO" id="GO:0004252">
    <property type="term" value="F:serine-type endopeptidase activity"/>
    <property type="evidence" value="ECO:0007669"/>
    <property type="project" value="UniProtKB-UniRule"/>
</dbReference>